<keyword evidence="2" id="KW-1185">Reference proteome</keyword>
<dbReference type="STRING" id="35752.SAMN05421541_108369"/>
<organism evidence="1 2">
    <name type="scientific">Actinoplanes philippinensis</name>
    <dbReference type="NCBI Taxonomy" id="35752"/>
    <lineage>
        <taxon>Bacteria</taxon>
        <taxon>Bacillati</taxon>
        <taxon>Actinomycetota</taxon>
        <taxon>Actinomycetes</taxon>
        <taxon>Micromonosporales</taxon>
        <taxon>Micromonosporaceae</taxon>
        <taxon>Actinoplanes</taxon>
    </lineage>
</organism>
<sequence>MSVEVREHDISGRGGYLLTENARIWLCDEDGTWYEHDVRLTQALNGGAIGIDADAQFDHRVVFQVYEHARPHLVRVGNGYGEPAAGDWKVD</sequence>
<accession>A0A1I2HMY6</accession>
<dbReference type="AlphaFoldDB" id="A0A1I2HMY6"/>
<dbReference type="EMBL" id="FONV01000008">
    <property type="protein sequence ID" value="SFF31139.1"/>
    <property type="molecule type" value="Genomic_DNA"/>
</dbReference>
<name>A0A1I2HMY6_9ACTN</name>
<evidence type="ECO:0000313" key="1">
    <source>
        <dbReference type="EMBL" id="SFF31139.1"/>
    </source>
</evidence>
<gene>
    <name evidence="1" type="ORF">SAMN05421541_108369</name>
</gene>
<dbReference type="Proteomes" id="UP000199645">
    <property type="component" value="Unassembled WGS sequence"/>
</dbReference>
<evidence type="ECO:0000313" key="2">
    <source>
        <dbReference type="Proteomes" id="UP000199645"/>
    </source>
</evidence>
<proteinExistence type="predicted"/>
<protein>
    <submittedName>
        <fullName evidence="1">Uncharacterized protein</fullName>
    </submittedName>
</protein>
<reference evidence="1 2" key="1">
    <citation type="submission" date="2016-10" db="EMBL/GenBank/DDBJ databases">
        <authorList>
            <person name="de Groot N.N."/>
        </authorList>
    </citation>
    <scope>NUCLEOTIDE SEQUENCE [LARGE SCALE GENOMIC DNA]</scope>
    <source>
        <strain evidence="1 2">DSM 43019</strain>
    </source>
</reference>